<keyword evidence="3 6" id="KW-0808">Transferase</keyword>
<organism evidence="6 7">
    <name type="scientific">Hydrogenoanaerobacterium saccharovorans</name>
    <dbReference type="NCBI Taxonomy" id="474960"/>
    <lineage>
        <taxon>Bacteria</taxon>
        <taxon>Bacillati</taxon>
        <taxon>Bacillota</taxon>
        <taxon>Clostridia</taxon>
        <taxon>Eubacteriales</taxon>
        <taxon>Oscillospiraceae</taxon>
        <taxon>Hydrogenoanaerobacterium</taxon>
    </lineage>
</organism>
<evidence type="ECO:0000256" key="4">
    <source>
        <dbReference type="ARBA" id="ARBA00022691"/>
    </source>
</evidence>
<evidence type="ECO:0000256" key="1">
    <source>
        <dbReference type="ARBA" id="ARBA00011900"/>
    </source>
</evidence>
<dbReference type="EMBL" id="FOCG01000001">
    <property type="protein sequence ID" value="SEM64994.1"/>
    <property type="molecule type" value="Genomic_DNA"/>
</dbReference>
<reference evidence="6 7" key="1">
    <citation type="submission" date="2016-10" db="EMBL/GenBank/DDBJ databases">
        <authorList>
            <person name="de Groot N.N."/>
        </authorList>
    </citation>
    <scope>NUCLEOTIDE SEQUENCE [LARGE SCALE GENOMIC DNA]</scope>
    <source>
        <strain evidence="6 7">CGMCC 1.5070</strain>
    </source>
</reference>
<dbReference type="Gene3D" id="3.40.50.150">
    <property type="entry name" value="Vaccinia Virus protein VP39"/>
    <property type="match status" value="1"/>
</dbReference>
<dbReference type="GO" id="GO:0009307">
    <property type="term" value="P:DNA restriction-modification system"/>
    <property type="evidence" value="ECO:0007669"/>
    <property type="project" value="InterPro"/>
</dbReference>
<dbReference type="Pfam" id="PF02086">
    <property type="entry name" value="MethyltransfD12"/>
    <property type="match status" value="1"/>
</dbReference>
<dbReference type="InterPro" id="IPR002052">
    <property type="entry name" value="DNA_methylase_N6_adenine_CS"/>
</dbReference>
<keyword evidence="7" id="KW-1185">Reference proteome</keyword>
<name>A0A1H8A504_9FIRM</name>
<dbReference type="GO" id="GO:0009007">
    <property type="term" value="F:site-specific DNA-methyltransferase (adenine-specific) activity"/>
    <property type="evidence" value="ECO:0007669"/>
    <property type="project" value="UniProtKB-EC"/>
</dbReference>
<dbReference type="GO" id="GO:0032259">
    <property type="term" value="P:methylation"/>
    <property type="evidence" value="ECO:0007669"/>
    <property type="project" value="UniProtKB-KW"/>
</dbReference>
<dbReference type="SUPFAM" id="SSF53335">
    <property type="entry name" value="S-adenosyl-L-methionine-dependent methyltransferases"/>
    <property type="match status" value="1"/>
</dbReference>
<keyword evidence="2 6" id="KW-0489">Methyltransferase</keyword>
<proteinExistence type="predicted"/>
<comment type="catalytic activity">
    <reaction evidence="5">
        <text>a 2'-deoxyadenosine in DNA + S-adenosyl-L-methionine = an N(6)-methyl-2'-deoxyadenosine in DNA + S-adenosyl-L-homocysteine + H(+)</text>
        <dbReference type="Rhea" id="RHEA:15197"/>
        <dbReference type="Rhea" id="RHEA-COMP:12418"/>
        <dbReference type="Rhea" id="RHEA-COMP:12419"/>
        <dbReference type="ChEBI" id="CHEBI:15378"/>
        <dbReference type="ChEBI" id="CHEBI:57856"/>
        <dbReference type="ChEBI" id="CHEBI:59789"/>
        <dbReference type="ChEBI" id="CHEBI:90615"/>
        <dbReference type="ChEBI" id="CHEBI:90616"/>
        <dbReference type="EC" id="2.1.1.72"/>
    </reaction>
</comment>
<dbReference type="STRING" id="474960.SAMN05216180_1078"/>
<protein>
    <recommendedName>
        <fullName evidence="1">site-specific DNA-methyltransferase (adenine-specific)</fullName>
        <ecNumber evidence="1">2.1.1.72</ecNumber>
    </recommendedName>
</protein>
<dbReference type="PRINTS" id="PR00505">
    <property type="entry name" value="D12N6MTFRASE"/>
</dbReference>
<evidence type="ECO:0000256" key="5">
    <source>
        <dbReference type="ARBA" id="ARBA00047942"/>
    </source>
</evidence>
<evidence type="ECO:0000256" key="3">
    <source>
        <dbReference type="ARBA" id="ARBA00022679"/>
    </source>
</evidence>
<dbReference type="PROSITE" id="PS00092">
    <property type="entry name" value="N6_MTASE"/>
    <property type="match status" value="1"/>
</dbReference>
<evidence type="ECO:0000313" key="6">
    <source>
        <dbReference type="EMBL" id="SEM64994.1"/>
    </source>
</evidence>
<evidence type="ECO:0000313" key="7">
    <source>
        <dbReference type="Proteomes" id="UP000199158"/>
    </source>
</evidence>
<dbReference type="OrthoDB" id="9805629at2"/>
<keyword evidence="4" id="KW-0949">S-adenosyl-L-methionine</keyword>
<dbReference type="InterPro" id="IPR012327">
    <property type="entry name" value="MeTrfase_D12"/>
</dbReference>
<dbReference type="GO" id="GO:0003676">
    <property type="term" value="F:nucleic acid binding"/>
    <property type="evidence" value="ECO:0007669"/>
    <property type="project" value="InterPro"/>
</dbReference>
<dbReference type="EC" id="2.1.1.72" evidence="1"/>
<dbReference type="Proteomes" id="UP000199158">
    <property type="component" value="Unassembled WGS sequence"/>
</dbReference>
<sequence length="346" mass="39231">MNYIGSKLSLIDFLKDTIQDTLISNGDKRLPRQLYFADLFAGTGTVSAAAKELGCNVTANDLMYYSYVLCRHLVAGGNNLTEKRAAELCSLLSSAECTEGFIYKNYSLGGTQDSSTPRCYFSDYNAAKCDGMRVALERLRQQKEITEDEYFFLLASLLTSIDKYANTASVYGSFLKKIKKTALRKVVLTPMPIVKGNGNYLVHNCDANELITKLSGDVLYLDPPYNARQYSSNYHMLETIARGDSPIIRGKTGVRTDQKKSRFCSSRHVLMEFERLIANADFRYIFLSYNNEGLMPLDQIKAIMSLYGSYSVRTKSYRRFKADSDENRRHKNKLTTEYLHILVKNP</sequence>
<dbReference type="AlphaFoldDB" id="A0A1H8A504"/>
<accession>A0A1H8A504</accession>
<gene>
    <name evidence="6" type="ORF">SAMN05216180_1078</name>
</gene>
<evidence type="ECO:0000256" key="2">
    <source>
        <dbReference type="ARBA" id="ARBA00022603"/>
    </source>
</evidence>
<dbReference type="InterPro" id="IPR029063">
    <property type="entry name" value="SAM-dependent_MTases_sf"/>
</dbReference>
<dbReference type="RefSeq" id="WP_092752384.1">
    <property type="nucleotide sequence ID" value="NZ_FOCG01000001.1"/>
</dbReference>